<evidence type="ECO:0000256" key="11">
    <source>
        <dbReference type="ARBA" id="ARBA00023028"/>
    </source>
</evidence>
<feature type="domain" description="Helicase ATP-binding" evidence="16">
    <location>
        <begin position="182"/>
        <end position="348"/>
    </location>
</feature>
<dbReference type="Proteomes" id="UP000288716">
    <property type="component" value="Unassembled WGS sequence"/>
</dbReference>
<evidence type="ECO:0000256" key="5">
    <source>
        <dbReference type="ARBA" id="ARBA00022537"/>
    </source>
</evidence>
<name>A0A443SV77_9ACAR</name>
<accession>A0A443SV77</accession>
<dbReference type="PROSITE" id="PS51061">
    <property type="entry name" value="R3H"/>
    <property type="match status" value="1"/>
</dbReference>
<feature type="region of interest" description="Disordered" evidence="14">
    <location>
        <begin position="1148"/>
        <end position="1191"/>
    </location>
</feature>
<evidence type="ECO:0000256" key="2">
    <source>
        <dbReference type="ARBA" id="ARBA00004175"/>
    </source>
</evidence>
<evidence type="ECO:0000256" key="13">
    <source>
        <dbReference type="ARBA" id="ARBA00023298"/>
    </source>
</evidence>
<keyword evidence="19" id="KW-1185">Reference proteome</keyword>
<dbReference type="OrthoDB" id="6501736at2759"/>
<keyword evidence="11" id="KW-0638">Presynaptic neurotoxin</keyword>
<feature type="domain" description="Helicase C-terminal" evidence="17">
    <location>
        <begin position="586"/>
        <end position="758"/>
    </location>
</feature>
<evidence type="ECO:0000256" key="9">
    <source>
        <dbReference type="ARBA" id="ARBA00022840"/>
    </source>
</evidence>
<feature type="region of interest" description="Disordered" evidence="14">
    <location>
        <begin position="1055"/>
        <end position="1077"/>
    </location>
</feature>
<dbReference type="GO" id="GO:0006887">
    <property type="term" value="P:exocytosis"/>
    <property type="evidence" value="ECO:0007669"/>
    <property type="project" value="UniProtKB-KW"/>
</dbReference>
<keyword evidence="10" id="KW-0694">RNA-binding</keyword>
<evidence type="ECO:0000256" key="7">
    <source>
        <dbReference type="ARBA" id="ARBA00022801"/>
    </source>
</evidence>
<dbReference type="InterPro" id="IPR059023">
    <property type="entry name" value="RNA_hel_CTD"/>
</dbReference>
<dbReference type="PROSITE" id="PS51192">
    <property type="entry name" value="HELICASE_ATP_BIND_1"/>
    <property type="match status" value="1"/>
</dbReference>
<evidence type="ECO:0000256" key="8">
    <source>
        <dbReference type="ARBA" id="ARBA00022806"/>
    </source>
</evidence>
<evidence type="ECO:0000259" key="17">
    <source>
        <dbReference type="PROSITE" id="PS51194"/>
    </source>
</evidence>
<dbReference type="SUPFAM" id="SSF48403">
    <property type="entry name" value="Ankyrin repeat"/>
    <property type="match status" value="1"/>
</dbReference>
<dbReference type="Pfam" id="PF00270">
    <property type="entry name" value="DEAD"/>
    <property type="match status" value="1"/>
</dbReference>
<dbReference type="InterPro" id="IPR011545">
    <property type="entry name" value="DEAD/DEAH_box_helicase_dom"/>
</dbReference>
<gene>
    <name evidence="18" type="ORF">B4U80_10200</name>
</gene>
<proteinExistence type="inferred from homology"/>
<protein>
    <submittedName>
        <fullName evidence="18">Putative ATP-dependent RNA helicase YTHDC2-like protein</fullName>
    </submittedName>
</protein>
<keyword evidence="13" id="KW-1053">Target membrane</keyword>
<keyword evidence="11" id="KW-0528">Neurotoxin</keyword>
<dbReference type="Gene3D" id="3.30.1370.50">
    <property type="entry name" value="R3H-like domain"/>
    <property type="match status" value="1"/>
</dbReference>
<keyword evidence="13" id="KW-0472">Membrane</keyword>
<dbReference type="SMART" id="SM00393">
    <property type="entry name" value="R3H"/>
    <property type="match status" value="1"/>
</dbReference>
<evidence type="ECO:0000256" key="3">
    <source>
        <dbReference type="ARBA" id="ARBA00008792"/>
    </source>
</evidence>
<evidence type="ECO:0000256" key="12">
    <source>
        <dbReference type="ARBA" id="ARBA00023242"/>
    </source>
</evidence>
<dbReference type="InterPro" id="IPR027417">
    <property type="entry name" value="P-loop_NTPase"/>
</dbReference>
<dbReference type="Gene3D" id="3.40.50.300">
    <property type="entry name" value="P-loop containing nucleotide triphosphate hydrolases"/>
    <property type="match status" value="2"/>
</dbReference>
<evidence type="ECO:0000256" key="14">
    <source>
        <dbReference type="SAM" id="MobiDB-lite"/>
    </source>
</evidence>
<feature type="compositionally biased region" description="Basic residues" evidence="14">
    <location>
        <begin position="1180"/>
        <end position="1191"/>
    </location>
</feature>
<dbReference type="SUPFAM" id="SSF52540">
    <property type="entry name" value="P-loop containing nucleoside triphosphate hydrolases"/>
    <property type="match status" value="2"/>
</dbReference>
<keyword evidence="9" id="KW-0067">ATP-binding</keyword>
<dbReference type="Pfam" id="PF21010">
    <property type="entry name" value="HA2_C"/>
    <property type="match status" value="1"/>
</dbReference>
<keyword evidence="4" id="KW-0268">Exocytosis</keyword>
<evidence type="ECO:0000313" key="18">
    <source>
        <dbReference type="EMBL" id="RWS31417.1"/>
    </source>
</evidence>
<evidence type="ECO:0000256" key="1">
    <source>
        <dbReference type="ARBA" id="ARBA00004123"/>
    </source>
</evidence>
<dbReference type="AlphaFoldDB" id="A0A443SV77"/>
<dbReference type="GO" id="GO:0004386">
    <property type="term" value="F:helicase activity"/>
    <property type="evidence" value="ECO:0007669"/>
    <property type="project" value="UniProtKB-KW"/>
</dbReference>
<dbReference type="FunFam" id="3.30.1370.50:FF:000002">
    <property type="entry name" value="Immunoglobulin mu DNA-binding protein 2"/>
    <property type="match status" value="1"/>
</dbReference>
<keyword evidence="5" id="KW-1052">Target cell membrane</keyword>
<dbReference type="GO" id="GO:0005524">
    <property type="term" value="F:ATP binding"/>
    <property type="evidence" value="ECO:0007669"/>
    <property type="project" value="UniProtKB-KW"/>
</dbReference>
<dbReference type="CDD" id="cd18791">
    <property type="entry name" value="SF2_C_RHA"/>
    <property type="match status" value="1"/>
</dbReference>
<comment type="caution">
    <text evidence="18">The sequence shown here is derived from an EMBL/GenBank/DDBJ whole genome shotgun (WGS) entry which is preliminary data.</text>
</comment>
<comment type="subcellular location">
    <subcellularLocation>
        <location evidence="1">Nucleus</location>
    </subcellularLocation>
    <subcellularLocation>
        <location evidence="2">Target cell membrane</location>
    </subcellularLocation>
</comment>
<dbReference type="GO" id="GO:0016787">
    <property type="term" value="F:hydrolase activity"/>
    <property type="evidence" value="ECO:0007669"/>
    <property type="project" value="UniProtKB-KW"/>
</dbReference>
<dbReference type="InterPro" id="IPR011709">
    <property type="entry name" value="DEAD-box_helicase_OB_fold"/>
</dbReference>
<dbReference type="SMART" id="SM00847">
    <property type="entry name" value="HA2"/>
    <property type="match status" value="1"/>
</dbReference>
<dbReference type="SMART" id="SM00490">
    <property type="entry name" value="HELICc"/>
    <property type="match status" value="1"/>
</dbReference>
<dbReference type="Gene3D" id="1.20.120.1080">
    <property type="match status" value="1"/>
</dbReference>
<dbReference type="PROSITE" id="PS51194">
    <property type="entry name" value="HELICASE_CTER"/>
    <property type="match status" value="1"/>
</dbReference>
<dbReference type="GO" id="GO:0003723">
    <property type="term" value="F:RNA binding"/>
    <property type="evidence" value="ECO:0007669"/>
    <property type="project" value="UniProtKB-KW"/>
</dbReference>
<comment type="similarity">
    <text evidence="3">Belongs to the DEAD box helicase family. DEAH subfamily.</text>
</comment>
<dbReference type="EMBL" id="NCKV01000168">
    <property type="protein sequence ID" value="RWS31417.1"/>
    <property type="molecule type" value="Genomic_DNA"/>
</dbReference>
<keyword evidence="12" id="KW-0539">Nucleus</keyword>
<feature type="compositionally biased region" description="Polar residues" evidence="14">
    <location>
        <begin position="1166"/>
        <end position="1179"/>
    </location>
</feature>
<organism evidence="18 19">
    <name type="scientific">Leptotrombidium deliense</name>
    <dbReference type="NCBI Taxonomy" id="299467"/>
    <lineage>
        <taxon>Eukaryota</taxon>
        <taxon>Metazoa</taxon>
        <taxon>Ecdysozoa</taxon>
        <taxon>Arthropoda</taxon>
        <taxon>Chelicerata</taxon>
        <taxon>Arachnida</taxon>
        <taxon>Acari</taxon>
        <taxon>Acariformes</taxon>
        <taxon>Trombidiformes</taxon>
        <taxon>Prostigmata</taxon>
        <taxon>Anystina</taxon>
        <taxon>Parasitengona</taxon>
        <taxon>Trombiculoidea</taxon>
        <taxon>Trombiculidae</taxon>
        <taxon>Leptotrombidium</taxon>
    </lineage>
</organism>
<dbReference type="Pfam" id="PF04408">
    <property type="entry name" value="WHD_HA2"/>
    <property type="match status" value="1"/>
</dbReference>
<keyword evidence="11" id="KW-0800">Toxin</keyword>
<dbReference type="Pfam" id="PF07717">
    <property type="entry name" value="OB_NTP_bind"/>
    <property type="match status" value="1"/>
</dbReference>
<feature type="domain" description="R3H" evidence="15">
    <location>
        <begin position="12"/>
        <end position="76"/>
    </location>
</feature>
<evidence type="ECO:0000256" key="10">
    <source>
        <dbReference type="ARBA" id="ARBA00022884"/>
    </source>
</evidence>
<evidence type="ECO:0000313" key="19">
    <source>
        <dbReference type="Proteomes" id="UP000288716"/>
    </source>
</evidence>
<keyword evidence="8 18" id="KW-0347">Helicase</keyword>
<dbReference type="InterPro" id="IPR048333">
    <property type="entry name" value="HA2_WH"/>
</dbReference>
<dbReference type="Gene3D" id="1.25.40.20">
    <property type="entry name" value="Ankyrin repeat-containing domain"/>
    <property type="match status" value="1"/>
</dbReference>
<reference evidence="18 19" key="1">
    <citation type="journal article" date="2018" name="Gigascience">
        <title>Genomes of trombidid mites reveal novel predicted allergens and laterally-transferred genes associated with secondary metabolism.</title>
        <authorList>
            <person name="Dong X."/>
            <person name="Chaisiri K."/>
            <person name="Xia D."/>
            <person name="Armstrong S.D."/>
            <person name="Fang Y."/>
            <person name="Donnelly M.J."/>
            <person name="Kadowaki T."/>
            <person name="McGarry J.W."/>
            <person name="Darby A.C."/>
            <person name="Makepeace B.L."/>
        </authorList>
    </citation>
    <scope>NUCLEOTIDE SEQUENCE [LARGE SCALE GENOMIC DNA]</scope>
    <source>
        <strain evidence="18">UoL-UT</strain>
    </source>
</reference>
<dbReference type="InterPro" id="IPR001374">
    <property type="entry name" value="R3H_dom"/>
</dbReference>
<dbReference type="STRING" id="299467.A0A443SV77"/>
<evidence type="ECO:0000256" key="4">
    <source>
        <dbReference type="ARBA" id="ARBA00022483"/>
    </source>
</evidence>
<dbReference type="Pfam" id="PF01424">
    <property type="entry name" value="R3H"/>
    <property type="match status" value="1"/>
</dbReference>
<dbReference type="GO" id="GO:0005634">
    <property type="term" value="C:nucleus"/>
    <property type="evidence" value="ECO:0007669"/>
    <property type="project" value="UniProtKB-SubCell"/>
</dbReference>
<evidence type="ECO:0000259" key="15">
    <source>
        <dbReference type="PROSITE" id="PS51061"/>
    </source>
</evidence>
<dbReference type="InterPro" id="IPR036770">
    <property type="entry name" value="Ankyrin_rpt-contain_sf"/>
</dbReference>
<dbReference type="GO" id="GO:0003677">
    <property type="term" value="F:DNA binding"/>
    <property type="evidence" value="ECO:0007669"/>
    <property type="project" value="UniProtKB-ARBA"/>
</dbReference>
<evidence type="ECO:0000256" key="6">
    <source>
        <dbReference type="ARBA" id="ARBA00022741"/>
    </source>
</evidence>
<dbReference type="GO" id="GO:0044231">
    <property type="term" value="C:host cell presynaptic membrane"/>
    <property type="evidence" value="ECO:0007669"/>
    <property type="project" value="UniProtKB-KW"/>
</dbReference>
<dbReference type="FunFam" id="1.20.120.1080:FF:000008">
    <property type="entry name" value="probable ATP-dependent RNA helicase YTHDC2"/>
    <property type="match status" value="1"/>
</dbReference>
<keyword evidence="6" id="KW-0547">Nucleotide-binding</keyword>
<dbReference type="PANTHER" id="PTHR18934:SF213">
    <property type="entry name" value="3'-5' RNA HELICASE YTHDC2"/>
    <property type="match status" value="1"/>
</dbReference>
<dbReference type="FunFam" id="3.40.50.300:FF:000284">
    <property type="entry name" value="probable ATP-dependent RNA helicase YTHDC2"/>
    <property type="match status" value="1"/>
</dbReference>
<dbReference type="GO" id="GO:0044218">
    <property type="term" value="C:other organism cell membrane"/>
    <property type="evidence" value="ECO:0007669"/>
    <property type="project" value="UniProtKB-KW"/>
</dbReference>
<dbReference type="Pfam" id="PF26026">
    <property type="entry name" value="RNA_hel_CTD"/>
    <property type="match status" value="1"/>
</dbReference>
<dbReference type="InterPro" id="IPR036867">
    <property type="entry name" value="R3H_dom_sf"/>
</dbReference>
<dbReference type="PANTHER" id="PTHR18934">
    <property type="entry name" value="ATP-DEPENDENT RNA HELICASE"/>
    <property type="match status" value="1"/>
</dbReference>
<dbReference type="SUPFAM" id="SSF82708">
    <property type="entry name" value="R3H domain"/>
    <property type="match status" value="1"/>
</dbReference>
<dbReference type="InterPro" id="IPR007502">
    <property type="entry name" value="Helicase-assoc_dom"/>
</dbReference>
<dbReference type="SMART" id="SM00487">
    <property type="entry name" value="DEXDc"/>
    <property type="match status" value="1"/>
</dbReference>
<keyword evidence="7" id="KW-0378">Hydrolase</keyword>
<sequence length="1191" mass="134503">MTRHEVNARINEEVKISVDSKLNAFIKDETQREYEFPSSLTSEERRYVHQYCGTLGLKTKSRGKGFARCLTIYKSEGSSVITQDAGIAMGRISQQHTLHLLQRYPVSDKERKELQPFTEKERINSATHGNVGIDSKELNCTTGRLSSVIPQVPPPVQRSSSYNDLLLFRQSLPIWSCRNNIVRAIDENNVVLISGDTGCGKTTQVPQFILEYSTFAGKPCRVITTEPRRLAALSVAERVAFERGENIGQTVGYQIRLESKVSPKTLLTFCTNGVLLRTLMGGDNGLSNITHILIDEVHERDRLSDLLLLIIREMLSKFSHLKLIVMSATIDTERFSRYFGDCPVIRVSGIQHKVSTFFLEDVLKLTNYWTPEMKKCEKSLKQRDKKQQVLFEWCCSRNTNTSQSFQDDVLYQSNAHSLEENNEKLDLDLDPNLKKAVDDAIKISLFNGKNEDFEELLSLIMNENVSVDYQHSETGVTALIAAVCHGKIIYIETLLSLGASITLCTPNNWDAVKWAKNTNQSEVCELLEAYWQCCNERSQGAVEFENIEKVPDLSDEEKQLLEIYHRSFNDEEVDIKLILALLQKICLEGDFSTPDEAKGAILVFLPGYDEIVNLRELILSDFQHFDSNKYVLFTLHSQMQSNDHKRVFKRVPPDVRKIILATNLAETSITIDDVMYVIDSGKVKEKSYEPSLGVSMLKSTWISQASAVQRSGRAGRCRSGVCYHLFSKYRYSKMSAYQIPEILRIPIHELCLQSKLLAANNCSINEFLSKALDPPSLPSINNSVHLLKTIDALDPFEQLTELGLHLLDLPVEPNLGKMILYSVVLKCLDPVLTIVCTLAYRDPFVIPSQPAQKRAAAVARKKLASGTRSDHMILLRAFQAWQKARNDGVEKDFLDTNFVGSSTMEMIVGMRTQLLGQLRASGFVRARGVGDIRDLNTNSENWAVVKAAICAGCYPNMIRVDRDRKQLVTLRENKVRFHPCSVFNSNPGNPKENIYKNRAQLLENIPSDWIVYEEMTRIGRVSYARCCTLVSPIVVAIFAGAARLPSDALHENDAMSSYSPYADPESDSESEEKTEREKAMLKIDDWIQFKVNPDIARLVFQLRQKWHSLFLKRMSVPAKPLSQSDDAVIKTIVDVLTAEDMALGLPQPAGIGQRPRPMSTDFCPPVSNTELRSPVQSSRMKQKISLRANHK</sequence>
<dbReference type="VEuPathDB" id="VectorBase:LDEU000624"/>
<evidence type="ECO:0000259" key="16">
    <source>
        <dbReference type="PROSITE" id="PS51192"/>
    </source>
</evidence>
<dbReference type="Pfam" id="PF00271">
    <property type="entry name" value="Helicase_C"/>
    <property type="match status" value="1"/>
</dbReference>
<dbReference type="InterPro" id="IPR001650">
    <property type="entry name" value="Helicase_C-like"/>
</dbReference>
<dbReference type="InterPro" id="IPR014001">
    <property type="entry name" value="Helicase_ATP-bd"/>
</dbReference>